<evidence type="ECO:0000313" key="2">
    <source>
        <dbReference type="EMBL" id="GAA3972818.1"/>
    </source>
</evidence>
<dbReference type="Proteomes" id="UP001500742">
    <property type="component" value="Unassembled WGS sequence"/>
</dbReference>
<keyword evidence="3" id="KW-1185">Reference proteome</keyword>
<sequence>MISTITNFSIAGDVTVNSTVIGVNIILTLTLGKINGSFSLQGGTTTIGGKILTQSTFSGLGSAVAGTPTFYIEPGTGSSANLRLSGGTPIGTTSLVGSIDFYAGSGTCTVEYNSSGSQIVYTDLSTNTYLDTSPSVYQNLKFTGTGQKNIQSSNLTIAGDWASSGGKVDVVSNNPTVIFQGTAQNLSDTSSDSGNGVVFKNVNFQASGTKLISLGNFLVSSHGTLTMATASTTTLNANGLLTLKSDASSTATVAQMPTGCSITGNVNVQRFITGGSGYRGYRLMSSPVNISSSTTGGGNLSLAYLSTTQTIGTTTYRGALTGGPGSGFFVTNPNPTLYLYDESRTTDNTSFVSGKNVGIYGITGSTVTTTSGKPAVQTTGVSIPVGNSFLFYFIGDNSSSTVASSRVPDSTKVTAVGYLNQGNVPVIFWNTGSTSIPYHTGTGSLLPGYNQVGNPYASTISLDKVYAENYNSMNNAISPIFWELDAAGTTYISYDASNGHTSNTRASAYIVSGQGFIVDATGTSQTLTFKEDQKVSYPAITKSTTPALLMSTKNEMVTLNQSAVIPQPVNTGLHLQITKDSVTNAQCGIYFSKNGSDNYSNTEDAMDIPGASPKVYLSSYSADGVKISLNQMGDYTAANKKVKLFVKATTSGLYSLALADLKDLDTTRYRLYLVDHLKADSLDMSLYKTYAFNILTTDTATFGANRFELSIQQTSTSKYLLVTFTAQKANDGALVTWRTLNEGNNYAFILQKLGADGTSYSPVYQTQSNGGTIYKYTDKTPLTGNNTYRLKQVDLFGNITYSDLVSVNYDNAGSQNMFSLYPNPTAETLNVNVTYNQTNAAATSSYDLKIYDATGAVMIQKTAASTCWSENVSQFKPGLYIVELKNANGYSLGQAKFLKE</sequence>
<dbReference type="InterPro" id="IPR026444">
    <property type="entry name" value="Secre_tail"/>
</dbReference>
<feature type="domain" description="Secretion system C-terminal sorting" evidence="1">
    <location>
        <begin position="820"/>
        <end position="890"/>
    </location>
</feature>
<name>A0ABP7PX30_9SPHI</name>
<gene>
    <name evidence="2" type="ORF">GCM10022210_23500</name>
</gene>
<dbReference type="Pfam" id="PF18962">
    <property type="entry name" value="Por_Secre_tail"/>
    <property type="match status" value="1"/>
</dbReference>
<accession>A0ABP7PX30</accession>
<protein>
    <recommendedName>
        <fullName evidence="1">Secretion system C-terminal sorting domain-containing protein</fullName>
    </recommendedName>
</protein>
<reference evidence="3" key="1">
    <citation type="journal article" date="2019" name="Int. J. Syst. Evol. Microbiol.">
        <title>The Global Catalogue of Microorganisms (GCM) 10K type strain sequencing project: providing services to taxonomists for standard genome sequencing and annotation.</title>
        <authorList>
            <consortium name="The Broad Institute Genomics Platform"/>
            <consortium name="The Broad Institute Genome Sequencing Center for Infectious Disease"/>
            <person name="Wu L."/>
            <person name="Ma J."/>
        </authorList>
    </citation>
    <scope>NUCLEOTIDE SEQUENCE [LARGE SCALE GENOMIC DNA]</scope>
    <source>
        <strain evidence="3">JCM 16601</strain>
    </source>
</reference>
<proteinExistence type="predicted"/>
<organism evidence="2 3">
    <name type="scientific">Mucilaginibacter dorajii</name>
    <dbReference type="NCBI Taxonomy" id="692994"/>
    <lineage>
        <taxon>Bacteria</taxon>
        <taxon>Pseudomonadati</taxon>
        <taxon>Bacteroidota</taxon>
        <taxon>Sphingobacteriia</taxon>
        <taxon>Sphingobacteriales</taxon>
        <taxon>Sphingobacteriaceae</taxon>
        <taxon>Mucilaginibacter</taxon>
    </lineage>
</organism>
<evidence type="ECO:0000313" key="3">
    <source>
        <dbReference type="Proteomes" id="UP001500742"/>
    </source>
</evidence>
<evidence type="ECO:0000259" key="1">
    <source>
        <dbReference type="Pfam" id="PF18962"/>
    </source>
</evidence>
<comment type="caution">
    <text evidence="2">The sequence shown here is derived from an EMBL/GenBank/DDBJ whole genome shotgun (WGS) entry which is preliminary data.</text>
</comment>
<dbReference type="NCBIfam" id="TIGR04183">
    <property type="entry name" value="Por_Secre_tail"/>
    <property type="match status" value="1"/>
</dbReference>
<dbReference type="EMBL" id="BAAAZC010000017">
    <property type="protein sequence ID" value="GAA3972818.1"/>
    <property type="molecule type" value="Genomic_DNA"/>
</dbReference>